<keyword evidence="2" id="KW-0812">Transmembrane</keyword>
<dbReference type="PANTHER" id="PTHR35551">
    <property type="match status" value="1"/>
</dbReference>
<keyword evidence="2" id="KW-1133">Transmembrane helix</keyword>
<evidence type="ECO:0000313" key="4">
    <source>
        <dbReference type="Proteomes" id="UP001497392"/>
    </source>
</evidence>
<feature type="transmembrane region" description="Helical" evidence="2">
    <location>
        <begin position="83"/>
        <end position="105"/>
    </location>
</feature>
<evidence type="ECO:0000313" key="3">
    <source>
        <dbReference type="EMBL" id="CAL5218393.1"/>
    </source>
</evidence>
<name>A0ABP1FEU7_9CHLO</name>
<protein>
    <submittedName>
        <fullName evidence="3">G66 protein</fullName>
    </submittedName>
</protein>
<evidence type="ECO:0000256" key="1">
    <source>
        <dbReference type="SAM" id="MobiDB-lite"/>
    </source>
</evidence>
<dbReference type="Proteomes" id="UP001497392">
    <property type="component" value="Unassembled WGS sequence"/>
</dbReference>
<comment type="caution">
    <text evidence="3">The sequence shown here is derived from an EMBL/GenBank/DDBJ whole genome shotgun (WGS) entry which is preliminary data.</text>
</comment>
<organism evidence="3 4">
    <name type="scientific">Coccomyxa viridis</name>
    <dbReference type="NCBI Taxonomy" id="1274662"/>
    <lineage>
        <taxon>Eukaryota</taxon>
        <taxon>Viridiplantae</taxon>
        <taxon>Chlorophyta</taxon>
        <taxon>core chlorophytes</taxon>
        <taxon>Trebouxiophyceae</taxon>
        <taxon>Trebouxiophyceae incertae sedis</taxon>
        <taxon>Coccomyxaceae</taxon>
        <taxon>Coccomyxa</taxon>
    </lineage>
</organism>
<accession>A0ABP1FEU7</accession>
<dbReference type="InterPro" id="IPR021275">
    <property type="entry name" value="DUF2854"/>
</dbReference>
<feature type="region of interest" description="Disordered" evidence="1">
    <location>
        <begin position="258"/>
        <end position="292"/>
    </location>
</feature>
<dbReference type="PANTHER" id="PTHR35551:SF1">
    <property type="entry name" value="ACCLIMATION OF PHOTOSYNTHESIS TO ENVIRONMENT"/>
    <property type="match status" value="1"/>
</dbReference>
<evidence type="ECO:0000256" key="2">
    <source>
        <dbReference type="SAM" id="Phobius"/>
    </source>
</evidence>
<feature type="transmembrane region" description="Helical" evidence="2">
    <location>
        <begin position="111"/>
        <end position="132"/>
    </location>
</feature>
<sequence>MWSCSAVSASSGARQPCCVFNLPSRVALRPHLSRPLKSLSSRHERSSVPFSGRSAARVCRASANGAGAEYVEPDGFRIEKISFGAILTPLGVFLLTYGFGSFFQLLPGADIAAILLIYGFPITLLGFALSYAQLKPVPCKTTKEALALRDSQATDIQKQLREDVTRFRYGDEQHLDEALTRIFQFGRQKGIPRRFTPILRGVREEASEGAYTLVLEFETKKDMTMDMWTDRVDKIESFFGPGITAKVNEAFEGVDVELKADGSGSGRGGEGQKDVLPPLMPGMKARQQARSS</sequence>
<keyword evidence="4" id="KW-1185">Reference proteome</keyword>
<gene>
    <name evidence="3" type="primary">g66</name>
    <name evidence="3" type="ORF">VP750_LOCUS52</name>
</gene>
<dbReference type="Pfam" id="PF11016">
    <property type="entry name" value="DUF2854"/>
    <property type="match status" value="1"/>
</dbReference>
<reference evidence="3 4" key="1">
    <citation type="submission" date="2024-06" db="EMBL/GenBank/DDBJ databases">
        <authorList>
            <person name="Kraege A."/>
            <person name="Thomma B."/>
        </authorList>
    </citation>
    <scope>NUCLEOTIDE SEQUENCE [LARGE SCALE GENOMIC DNA]</scope>
</reference>
<proteinExistence type="predicted"/>
<dbReference type="EMBL" id="CAXHTA020000001">
    <property type="protein sequence ID" value="CAL5218393.1"/>
    <property type="molecule type" value="Genomic_DNA"/>
</dbReference>
<keyword evidence="2" id="KW-0472">Membrane</keyword>